<dbReference type="GO" id="GO:0004070">
    <property type="term" value="F:aspartate carbamoyltransferase activity"/>
    <property type="evidence" value="ECO:0007669"/>
    <property type="project" value="TreeGrafter"/>
</dbReference>
<dbReference type="InterPro" id="IPR035686">
    <property type="entry name" value="CPSase_GATase1"/>
</dbReference>
<dbReference type="PROSITE" id="PS50975">
    <property type="entry name" value="ATP_GRASP"/>
    <property type="match status" value="1"/>
</dbReference>
<dbReference type="GO" id="GO:0005524">
    <property type="term" value="F:ATP binding"/>
    <property type="evidence" value="ECO:0007669"/>
    <property type="project" value="UniProtKB-UniRule"/>
</dbReference>
<dbReference type="EMBL" id="GECU01036629">
    <property type="protein sequence ID" value="JAS71077.1"/>
    <property type="molecule type" value="Transcribed_RNA"/>
</dbReference>
<evidence type="ECO:0000313" key="9">
    <source>
        <dbReference type="EMBL" id="JAS71077.1"/>
    </source>
</evidence>
<keyword evidence="2" id="KW-0479">Metal-binding</keyword>
<dbReference type="NCBIfam" id="TIGR01368">
    <property type="entry name" value="CPSaseIIsmall"/>
    <property type="match status" value="1"/>
</dbReference>
<evidence type="ECO:0000256" key="3">
    <source>
        <dbReference type="ARBA" id="ARBA00022737"/>
    </source>
</evidence>
<dbReference type="Pfam" id="PF02786">
    <property type="entry name" value="CPSase_L_D2"/>
    <property type="match status" value="1"/>
</dbReference>
<dbReference type="Gene3D" id="1.10.1030.10">
    <property type="entry name" value="Carbamoyl-phosphate synthetase, large subunit oligomerisation domain"/>
    <property type="match status" value="1"/>
</dbReference>
<evidence type="ECO:0000256" key="4">
    <source>
        <dbReference type="ARBA" id="ARBA00022741"/>
    </source>
</evidence>
<dbReference type="GO" id="GO:0005829">
    <property type="term" value="C:cytosol"/>
    <property type="evidence" value="ECO:0007669"/>
    <property type="project" value="TreeGrafter"/>
</dbReference>
<dbReference type="InterPro" id="IPR005483">
    <property type="entry name" value="CPSase_dom"/>
</dbReference>
<dbReference type="InterPro" id="IPR016185">
    <property type="entry name" value="PreATP-grasp_dom_sf"/>
</dbReference>
<dbReference type="Gene3D" id="3.30.470.20">
    <property type="entry name" value="ATP-grasp fold, B domain"/>
    <property type="match status" value="1"/>
</dbReference>
<dbReference type="InterPro" id="IPR005480">
    <property type="entry name" value="CPSase_lsu_oligo"/>
</dbReference>
<dbReference type="Pfam" id="PF00117">
    <property type="entry name" value="GATase"/>
    <property type="match status" value="1"/>
</dbReference>
<dbReference type="InterPro" id="IPR002474">
    <property type="entry name" value="CarbamoylP_synth_ssu_N"/>
</dbReference>
<dbReference type="Pfam" id="PF00988">
    <property type="entry name" value="CPSase_sm_chain"/>
    <property type="match status" value="1"/>
</dbReference>
<dbReference type="PANTHER" id="PTHR11405:SF5">
    <property type="entry name" value="CAD PROTEIN"/>
    <property type="match status" value="1"/>
</dbReference>
<organism evidence="9">
    <name type="scientific">Homalodisca liturata</name>
    <dbReference type="NCBI Taxonomy" id="320908"/>
    <lineage>
        <taxon>Eukaryota</taxon>
        <taxon>Metazoa</taxon>
        <taxon>Ecdysozoa</taxon>
        <taxon>Arthropoda</taxon>
        <taxon>Hexapoda</taxon>
        <taxon>Insecta</taxon>
        <taxon>Pterygota</taxon>
        <taxon>Neoptera</taxon>
        <taxon>Paraneoptera</taxon>
        <taxon>Hemiptera</taxon>
        <taxon>Auchenorrhyncha</taxon>
        <taxon>Membracoidea</taxon>
        <taxon>Cicadellidae</taxon>
        <taxon>Cicadellinae</taxon>
        <taxon>Proconiini</taxon>
        <taxon>Homalodisca</taxon>
    </lineage>
</organism>
<dbReference type="NCBIfam" id="NF003671">
    <property type="entry name" value="PRK05294.1"/>
    <property type="match status" value="1"/>
</dbReference>
<dbReference type="GO" id="GO:0004087">
    <property type="term" value="F:carbamoyl-phosphate synthase (ammonia) activity"/>
    <property type="evidence" value="ECO:0007669"/>
    <property type="project" value="UniProtKB-EC"/>
</dbReference>
<name>A0A1B6H8N5_9HEMI</name>
<dbReference type="GO" id="GO:0004088">
    <property type="term" value="F:carbamoyl-phosphate synthase (glutamine-hydrolyzing) activity"/>
    <property type="evidence" value="ECO:0007669"/>
    <property type="project" value="InterPro"/>
</dbReference>
<dbReference type="SUPFAM" id="SSF48108">
    <property type="entry name" value="Carbamoyl phosphate synthetase, large subunit connection domain"/>
    <property type="match status" value="1"/>
</dbReference>
<dbReference type="PROSITE" id="PS00867">
    <property type="entry name" value="CPSASE_2"/>
    <property type="match status" value="1"/>
</dbReference>
<reference evidence="9" key="1">
    <citation type="submission" date="2015-11" db="EMBL/GenBank/DDBJ databases">
        <title>De novo transcriptome assembly of four potential Pierce s Disease insect vectors from Arizona vineyards.</title>
        <authorList>
            <person name="Tassone E.E."/>
        </authorList>
    </citation>
    <scope>NUCLEOTIDE SEQUENCE</scope>
</reference>
<keyword evidence="5 7" id="KW-0067">ATP-binding</keyword>
<dbReference type="FunFam" id="3.30.470.20:FF:000001">
    <property type="entry name" value="Carbamoyl-phosphate synthase large chain"/>
    <property type="match status" value="1"/>
</dbReference>
<dbReference type="GO" id="GO:0019240">
    <property type="term" value="P:citrulline biosynthetic process"/>
    <property type="evidence" value="ECO:0007669"/>
    <property type="project" value="TreeGrafter"/>
</dbReference>
<dbReference type="GO" id="GO:0006228">
    <property type="term" value="P:UTP biosynthetic process"/>
    <property type="evidence" value="ECO:0007669"/>
    <property type="project" value="TreeGrafter"/>
</dbReference>
<dbReference type="CDD" id="cd01744">
    <property type="entry name" value="GATase1_CPSase"/>
    <property type="match status" value="1"/>
</dbReference>
<dbReference type="SUPFAM" id="SSF52021">
    <property type="entry name" value="Carbamoyl phosphate synthetase, small subunit N-terminal domain"/>
    <property type="match status" value="1"/>
</dbReference>
<dbReference type="SMART" id="SM01097">
    <property type="entry name" value="CPSase_sm_chain"/>
    <property type="match status" value="1"/>
</dbReference>
<dbReference type="InterPro" id="IPR006274">
    <property type="entry name" value="CarbamoylP_synth_ssu"/>
</dbReference>
<dbReference type="InterPro" id="IPR058047">
    <property type="entry name" value="CPSase_preATP-grasp"/>
</dbReference>
<keyword evidence="4 7" id="KW-0547">Nucleotide-binding</keyword>
<dbReference type="HAMAP" id="MF_01209">
    <property type="entry name" value="CPSase_S_chain"/>
    <property type="match status" value="1"/>
</dbReference>
<dbReference type="SUPFAM" id="SSF56059">
    <property type="entry name" value="Glutathione synthetase ATP-binding domain-like"/>
    <property type="match status" value="1"/>
</dbReference>
<keyword evidence="3" id="KW-0677">Repeat</keyword>
<dbReference type="PROSITE" id="PS51273">
    <property type="entry name" value="GATASE_TYPE_1"/>
    <property type="match status" value="1"/>
</dbReference>
<protein>
    <recommendedName>
        <fullName evidence="8">ATP-grasp domain-containing protein</fullName>
    </recommendedName>
</protein>
<dbReference type="Gene3D" id="3.50.30.20">
    <property type="entry name" value="Carbamoyl-phosphate synthase small subunit, N-terminal domain"/>
    <property type="match status" value="1"/>
</dbReference>
<dbReference type="GO" id="GO:0004151">
    <property type="term" value="F:dihydroorotase activity"/>
    <property type="evidence" value="ECO:0007669"/>
    <property type="project" value="TreeGrafter"/>
</dbReference>
<dbReference type="InterPro" id="IPR011761">
    <property type="entry name" value="ATP-grasp"/>
</dbReference>
<evidence type="ECO:0000256" key="5">
    <source>
        <dbReference type="ARBA" id="ARBA00022840"/>
    </source>
</evidence>
<dbReference type="InterPro" id="IPR036480">
    <property type="entry name" value="CarbP_synth_ssu_N_sf"/>
</dbReference>
<dbReference type="PANTHER" id="PTHR11405">
    <property type="entry name" value="CARBAMOYLTRANSFERASE FAMILY MEMBER"/>
    <property type="match status" value="1"/>
</dbReference>
<dbReference type="Gene3D" id="3.40.50.880">
    <property type="match status" value="1"/>
</dbReference>
<dbReference type="Gene3D" id="3.40.50.20">
    <property type="match status" value="1"/>
</dbReference>
<dbReference type="InterPro" id="IPR029062">
    <property type="entry name" value="Class_I_gatase-like"/>
</dbReference>
<accession>A0A1B6H8N5</accession>
<evidence type="ECO:0000256" key="7">
    <source>
        <dbReference type="PROSITE-ProRule" id="PRU00409"/>
    </source>
</evidence>
<dbReference type="NCBIfam" id="NF009475">
    <property type="entry name" value="PRK12838.1"/>
    <property type="match status" value="1"/>
</dbReference>
<dbReference type="GO" id="GO:0006207">
    <property type="term" value="P:'de novo' pyrimidine nucleobase biosynthetic process"/>
    <property type="evidence" value="ECO:0007669"/>
    <property type="project" value="InterPro"/>
</dbReference>
<dbReference type="GO" id="GO:0046872">
    <property type="term" value="F:metal ion binding"/>
    <property type="evidence" value="ECO:0007669"/>
    <property type="project" value="UniProtKB-KW"/>
</dbReference>
<dbReference type="Pfam" id="PF25596">
    <property type="entry name" value="CPSase_L_D1"/>
    <property type="match status" value="1"/>
</dbReference>
<sequence>MHSEQQVCSLVLEDGTVLTGYNFGASKPIDGEVVFQTGMVGYPESLTDPSYHAQILVLTYPLIGNYGVPSDEKDEFELPRWFESHRIWAAGLVVAEVCDTPSHWQQSRTLPQWLAEQGVPGVSGVDTRELTKKLRERGSMLGKIVMGTVVLPSPTASLAFNDPNIRNLVAEVSIKEPKTYNAGGSPRICAVDCGLKYNQVRCLVKRGARVDLVPWNHPLDVAQFDGLFISNGPGDPSRCADTVDNIRAVMRAGKPVFGICLGHQLLSSAAGCKTFKMKYGNRGHNQPCTHHGTDRCYMTSQNHGFAVDASTLPDGWAPLFTNKNDHTNEGIVHTSSPFFSVQFHPEHSAGPQDLECLFDVFLDTVRAHKSGSGLAIPMSERLSQALLYRPVVTGDIQTSPPRKVLILGSGGLSIGQAGEFDYSGSQAIKALQEHGIQTVVINPNIATVQTSKGLADKVYFLPLVPQYVEQVICSERPDGVLLTFGGQTALNCGVELQKNGTFDKYRVRVLGTPIQSIIETEDRKLFADRINEIGEKVAPSAAVYSIPEALEAAEKLGYPVLARAAFSLGGLGSGFANNSEELRRLAQHAFAHSSQLIIDKSLKGWKEVEYEVVRDAFDNCITVCNMENVDPLGIHTGESIVVAPSQTLSNREYHRLRTTALNVIRHFGVVGECNIQYALSPTSQEYYIIEVNARLSRSSALASKATGFPLAYVAAKLALGLALPDIKNSVTATTTACFEPSLDYCVVKIPRWDLSKFSRVSTKIGSSMKSVGEVMAVGHKFEEAFQKALRMVDENTAGFDPYAKAVCDIELEQPTDKRMFVLAAALKAGYTIDRLYELTKIDRWFLHKMANIVNYQTVLEQLTHPELTAEHLLTAKRLGFSDKQIAACVKSTELAVRKKREDCGV</sequence>
<dbReference type="FunFam" id="3.40.50.880:FF:000006">
    <property type="entry name" value="Carbamoyl-phosphate synthase 1, mitochondrial"/>
    <property type="match status" value="1"/>
</dbReference>
<dbReference type="PRINTS" id="PR00099">
    <property type="entry name" value="CPSGATASE"/>
</dbReference>
<dbReference type="GO" id="GO:0006541">
    <property type="term" value="P:glutamine metabolic process"/>
    <property type="evidence" value="ECO:0007669"/>
    <property type="project" value="InterPro"/>
</dbReference>
<evidence type="ECO:0000256" key="2">
    <source>
        <dbReference type="ARBA" id="ARBA00022723"/>
    </source>
</evidence>
<dbReference type="Pfam" id="PF02787">
    <property type="entry name" value="CPSase_L_D3"/>
    <property type="match status" value="1"/>
</dbReference>
<dbReference type="PRINTS" id="PR00098">
    <property type="entry name" value="CPSASE"/>
</dbReference>
<evidence type="ECO:0000259" key="8">
    <source>
        <dbReference type="PROSITE" id="PS50975"/>
    </source>
</evidence>
<dbReference type="InterPro" id="IPR036897">
    <property type="entry name" value="CarbamoylP_synth_lsu_oligo_sf"/>
</dbReference>
<keyword evidence="1" id="KW-0436">Ligase</keyword>
<dbReference type="AlphaFoldDB" id="A0A1B6H8N5"/>
<dbReference type="SMART" id="SM01096">
    <property type="entry name" value="CPSase_L_D3"/>
    <property type="match status" value="1"/>
</dbReference>
<dbReference type="SUPFAM" id="SSF52440">
    <property type="entry name" value="PreATP-grasp domain"/>
    <property type="match status" value="1"/>
</dbReference>
<dbReference type="PRINTS" id="PR00097">
    <property type="entry name" value="ANTSNTHASEII"/>
</dbReference>
<feature type="domain" description="ATP-grasp" evidence="8">
    <location>
        <begin position="527"/>
        <end position="719"/>
    </location>
</feature>
<gene>
    <name evidence="9" type="ORF">g.54846</name>
</gene>
<evidence type="ECO:0000256" key="6">
    <source>
        <dbReference type="ARBA" id="ARBA00047359"/>
    </source>
</evidence>
<proteinExistence type="inferred from homology"/>
<dbReference type="FunFam" id="3.50.30.20:FF:000002">
    <property type="entry name" value="Carbamoyl-phosphate synthase 1, mitochondrial"/>
    <property type="match status" value="1"/>
</dbReference>
<dbReference type="PRINTS" id="PR00096">
    <property type="entry name" value="GATASE"/>
</dbReference>
<comment type="catalytic activity">
    <reaction evidence="6">
        <text>hydrogencarbonate + NH4(+) + 2 ATP = carbamoyl phosphate + 2 ADP + phosphate + 2 H(+)</text>
        <dbReference type="Rhea" id="RHEA:18029"/>
        <dbReference type="ChEBI" id="CHEBI:15378"/>
        <dbReference type="ChEBI" id="CHEBI:17544"/>
        <dbReference type="ChEBI" id="CHEBI:28938"/>
        <dbReference type="ChEBI" id="CHEBI:30616"/>
        <dbReference type="ChEBI" id="CHEBI:43474"/>
        <dbReference type="ChEBI" id="CHEBI:58228"/>
        <dbReference type="ChEBI" id="CHEBI:456216"/>
        <dbReference type="EC" id="6.3.4.16"/>
    </reaction>
</comment>
<dbReference type="InterPro" id="IPR017926">
    <property type="entry name" value="GATASE"/>
</dbReference>
<dbReference type="FunFam" id="3.40.50.20:FF:000001">
    <property type="entry name" value="Carbamoyl-phosphate synthase large chain"/>
    <property type="match status" value="1"/>
</dbReference>
<dbReference type="SUPFAM" id="SSF52317">
    <property type="entry name" value="Class I glutamine amidotransferase-like"/>
    <property type="match status" value="1"/>
</dbReference>
<dbReference type="InterPro" id="IPR005479">
    <property type="entry name" value="CPAse_ATP-bd"/>
</dbReference>
<evidence type="ECO:0000256" key="1">
    <source>
        <dbReference type="ARBA" id="ARBA00022598"/>
    </source>
</evidence>